<protein>
    <submittedName>
        <fullName evidence="2">Alpha-L-rhamnosidase N-terminal domain-containing protein</fullName>
    </submittedName>
</protein>
<dbReference type="Gene3D" id="2.60.120.260">
    <property type="entry name" value="Galactose-binding domain-like"/>
    <property type="match status" value="1"/>
</dbReference>
<dbReference type="InterPro" id="IPR016007">
    <property type="entry name" value="Alpha_rhamnosid"/>
</dbReference>
<keyword evidence="3" id="KW-1185">Reference proteome</keyword>
<accession>A0A1M6JRT2</accession>
<dbReference type="PANTHER" id="PTHR33307">
    <property type="entry name" value="ALPHA-RHAMNOSIDASE (EUROFUNG)"/>
    <property type="match status" value="1"/>
</dbReference>
<evidence type="ECO:0000259" key="1">
    <source>
        <dbReference type="Pfam" id="PF08531"/>
    </source>
</evidence>
<dbReference type="AlphaFoldDB" id="A0A1M6JRT2"/>
<evidence type="ECO:0000313" key="2">
    <source>
        <dbReference type="EMBL" id="SHJ49300.1"/>
    </source>
</evidence>
<dbReference type="RefSeq" id="WP_073129319.1">
    <property type="nucleotide sequence ID" value="NZ_FQZA01000010.1"/>
</dbReference>
<organism evidence="2 3">
    <name type="scientific">Palleronia salina</name>
    <dbReference type="NCBI Taxonomy" id="313368"/>
    <lineage>
        <taxon>Bacteria</taxon>
        <taxon>Pseudomonadati</taxon>
        <taxon>Pseudomonadota</taxon>
        <taxon>Alphaproteobacteria</taxon>
        <taxon>Rhodobacterales</taxon>
        <taxon>Roseobacteraceae</taxon>
        <taxon>Palleronia</taxon>
    </lineage>
</organism>
<dbReference type="EMBL" id="FQZA01000010">
    <property type="protein sequence ID" value="SHJ49300.1"/>
    <property type="molecule type" value="Genomic_DNA"/>
</dbReference>
<name>A0A1M6JRT2_9RHOB</name>
<dbReference type="Pfam" id="PF08531">
    <property type="entry name" value="Bac_rhamnosid_N"/>
    <property type="match status" value="1"/>
</dbReference>
<evidence type="ECO:0000313" key="3">
    <source>
        <dbReference type="Proteomes" id="UP000184040"/>
    </source>
</evidence>
<sequence length="109" mass="11793">MNVQATTAPMAIASDRDWSAQMIAPDSDSGQGGQAPFVATRFDAKALSAPVLHVSAHGLYEVRLNGQRVGTARLTPGWTCYEDRVAYQSNDVSDLLVDGENRIEIWLGD</sequence>
<dbReference type="STRING" id="313368.SAMN04488012_11076"/>
<reference evidence="2 3" key="1">
    <citation type="submission" date="2016-11" db="EMBL/GenBank/DDBJ databases">
        <authorList>
            <person name="Jaros S."/>
            <person name="Januszkiewicz K."/>
            <person name="Wedrychowicz H."/>
        </authorList>
    </citation>
    <scope>NUCLEOTIDE SEQUENCE [LARGE SCALE GENOMIC DNA]</scope>
    <source>
        <strain evidence="2 3">DSM 26892</strain>
    </source>
</reference>
<feature type="domain" description="Bacterial alpha-L-rhamnosidase N-terminal" evidence="1">
    <location>
        <begin position="48"/>
        <end position="109"/>
    </location>
</feature>
<dbReference type="Proteomes" id="UP000184040">
    <property type="component" value="Unassembled WGS sequence"/>
</dbReference>
<gene>
    <name evidence="2" type="ORF">SAMN04488012_11076</name>
</gene>
<dbReference type="PANTHER" id="PTHR33307:SF6">
    <property type="entry name" value="ALPHA-RHAMNOSIDASE (EUROFUNG)-RELATED"/>
    <property type="match status" value="1"/>
</dbReference>
<proteinExistence type="predicted"/>
<dbReference type="InterPro" id="IPR013737">
    <property type="entry name" value="Bac_rhamnosid_N"/>
</dbReference>